<evidence type="ECO:0000256" key="1">
    <source>
        <dbReference type="ARBA" id="ARBA00004123"/>
    </source>
</evidence>
<keyword evidence="25" id="KW-1185">Reference proteome</keyword>
<evidence type="ECO:0000256" key="20">
    <source>
        <dbReference type="ARBA" id="ARBA00040111"/>
    </source>
</evidence>
<comment type="similarity">
    <text evidence="5">Belongs to the arrestin family.</text>
</comment>
<keyword evidence="17" id="KW-0966">Cell projection</keyword>
<dbReference type="InterPro" id="IPR014753">
    <property type="entry name" value="Arrestin_N"/>
</dbReference>
<dbReference type="PROSITE" id="PS00295">
    <property type="entry name" value="ARRESTINS"/>
    <property type="match status" value="1"/>
</dbReference>
<evidence type="ECO:0000256" key="4">
    <source>
        <dbReference type="ARBA" id="ARBA00004600"/>
    </source>
</evidence>
<evidence type="ECO:0000256" key="14">
    <source>
        <dbReference type="ARBA" id="ARBA00023163"/>
    </source>
</evidence>
<evidence type="ECO:0000256" key="18">
    <source>
        <dbReference type="ARBA" id="ARBA00023329"/>
    </source>
</evidence>
<feature type="region of interest" description="Disordered" evidence="22">
    <location>
        <begin position="252"/>
        <end position="295"/>
    </location>
</feature>
<evidence type="ECO:0000256" key="13">
    <source>
        <dbReference type="ARBA" id="ARBA00023136"/>
    </source>
</evidence>
<organism evidence="24 25">
    <name type="scientific">Anas platyrhynchos platyrhynchos</name>
    <name type="common">Northern mallard</name>
    <dbReference type="NCBI Taxonomy" id="8840"/>
    <lineage>
        <taxon>Eukaryota</taxon>
        <taxon>Metazoa</taxon>
        <taxon>Chordata</taxon>
        <taxon>Craniata</taxon>
        <taxon>Vertebrata</taxon>
        <taxon>Euteleostomi</taxon>
        <taxon>Archelosauria</taxon>
        <taxon>Archosauria</taxon>
        <taxon>Dinosauria</taxon>
        <taxon>Saurischia</taxon>
        <taxon>Theropoda</taxon>
        <taxon>Coelurosauria</taxon>
        <taxon>Aves</taxon>
        <taxon>Neognathae</taxon>
        <taxon>Galloanserae</taxon>
        <taxon>Anseriformes</taxon>
        <taxon>Anatidae</taxon>
        <taxon>Anatinae</taxon>
        <taxon>Anas</taxon>
    </lineage>
</organism>
<reference evidence="25" key="1">
    <citation type="submission" date="2017-10" db="EMBL/GenBank/DDBJ databases">
        <title>A new Pekin duck reference genome.</title>
        <authorList>
            <person name="Hou Z.-C."/>
            <person name="Zhou Z.-K."/>
            <person name="Zhu F."/>
            <person name="Hou S.-S."/>
        </authorList>
    </citation>
    <scope>NUCLEOTIDE SEQUENCE [LARGE SCALE GENOMIC DNA]</scope>
</reference>
<evidence type="ECO:0000256" key="16">
    <source>
        <dbReference type="ARBA" id="ARBA00023242"/>
    </source>
</evidence>
<reference evidence="24" key="2">
    <citation type="submission" date="2025-08" db="UniProtKB">
        <authorList>
            <consortium name="Ensembl"/>
        </authorList>
    </citation>
    <scope>IDENTIFICATION</scope>
</reference>
<dbReference type="GO" id="GO:0005905">
    <property type="term" value="C:clathrin-coated pit"/>
    <property type="evidence" value="ECO:0007669"/>
    <property type="project" value="UniProtKB-SubCell"/>
</dbReference>
<dbReference type="InterPro" id="IPR017864">
    <property type="entry name" value="Arrestin_CS"/>
</dbReference>
<evidence type="ECO:0000313" key="25">
    <source>
        <dbReference type="Proteomes" id="UP000016666"/>
    </source>
</evidence>
<evidence type="ECO:0000256" key="11">
    <source>
        <dbReference type="ARBA" id="ARBA00022927"/>
    </source>
</evidence>
<protein>
    <recommendedName>
        <fullName evidence="20">Beta-arrestin-1</fullName>
    </recommendedName>
    <alternativeName>
        <fullName evidence="21">Arrestin beta-1</fullName>
    </alternativeName>
</protein>
<evidence type="ECO:0000256" key="9">
    <source>
        <dbReference type="ARBA" id="ARBA00022700"/>
    </source>
</evidence>
<evidence type="ECO:0000256" key="8">
    <source>
        <dbReference type="ARBA" id="ARBA00022553"/>
    </source>
</evidence>
<feature type="domain" description="Arrestin-like N-terminal" evidence="23">
    <location>
        <begin position="95"/>
        <end position="168"/>
    </location>
</feature>
<dbReference type="GO" id="GO:0031143">
    <property type="term" value="C:pseudopodium"/>
    <property type="evidence" value="ECO:0007669"/>
    <property type="project" value="UniProtKB-SubCell"/>
</dbReference>
<proteinExistence type="inferred from homology"/>
<dbReference type="GO" id="GO:0005886">
    <property type="term" value="C:plasma membrane"/>
    <property type="evidence" value="ECO:0007669"/>
    <property type="project" value="UniProtKB-SubCell"/>
</dbReference>
<evidence type="ECO:0000256" key="2">
    <source>
        <dbReference type="ARBA" id="ARBA00004236"/>
    </source>
</evidence>
<keyword evidence="13" id="KW-0472">Membrane</keyword>
<evidence type="ECO:0000256" key="19">
    <source>
        <dbReference type="ARBA" id="ARBA00037818"/>
    </source>
</evidence>
<dbReference type="GO" id="GO:0015031">
    <property type="term" value="P:protein transport"/>
    <property type="evidence" value="ECO:0007669"/>
    <property type="project" value="UniProtKB-KW"/>
</dbReference>
<sequence length="295" mass="32063">MVPLCHGANILGCHCAMVSPCLDSTMLRCHRAAVPCHRAIMTPCHGATEPWCHHAMVPPCWGISVPRCPCPWCHRAMVPPCRDATASPNVSHPPVFVTLTCAFRYGREDLDVLGLTFRKDLFVANVQAFPPVPEEKKPLTRLQERLIKKLGEHAYPFTFEVGTPSSSSRPPIWGEKSGWCRSPACPWGAKSPVWVLGAGARGFLGSCVWARHPKGIWGGQKGAGVRTWWPLHDAASGETEAGAWWRRGSVARQWHSPGGVPPPLSEAEPRGAPNPRGAAGDRSRSSPPRFNCGGN</sequence>
<dbReference type="STRING" id="8840.ENSAPLP00000031586"/>
<evidence type="ECO:0000313" key="24">
    <source>
        <dbReference type="Ensembl" id="ENSAPLP00000031586.1"/>
    </source>
</evidence>
<reference evidence="24" key="3">
    <citation type="submission" date="2025-09" db="UniProtKB">
        <authorList>
            <consortium name="Ensembl"/>
        </authorList>
    </citation>
    <scope>IDENTIFICATION</scope>
</reference>
<evidence type="ECO:0000256" key="22">
    <source>
        <dbReference type="SAM" id="MobiDB-lite"/>
    </source>
</evidence>
<evidence type="ECO:0000256" key="12">
    <source>
        <dbReference type="ARBA" id="ARBA00023015"/>
    </source>
</evidence>
<keyword evidence="9" id="KW-0734">Signal transduction inhibitor</keyword>
<keyword evidence="6" id="KW-0813">Transport</keyword>
<accession>A0A493U0E0</accession>
<keyword evidence="14" id="KW-0804">Transcription</keyword>
<keyword evidence="18" id="KW-0968">Cytoplasmic vesicle</keyword>
<evidence type="ECO:0000256" key="21">
    <source>
        <dbReference type="ARBA" id="ARBA00042806"/>
    </source>
</evidence>
<dbReference type="GO" id="GO:0002031">
    <property type="term" value="P:G protein-coupled receptor internalization"/>
    <property type="evidence" value="ECO:0007669"/>
    <property type="project" value="TreeGrafter"/>
</dbReference>
<keyword evidence="7" id="KW-1003">Cell membrane</keyword>
<evidence type="ECO:0000256" key="17">
    <source>
        <dbReference type="ARBA" id="ARBA00023273"/>
    </source>
</evidence>
<dbReference type="Proteomes" id="UP000016666">
    <property type="component" value="Unassembled WGS sequence"/>
</dbReference>
<dbReference type="GeneTree" id="ENSGT00950000182887"/>
<evidence type="ECO:0000256" key="5">
    <source>
        <dbReference type="ARBA" id="ARBA00005298"/>
    </source>
</evidence>
<dbReference type="InterPro" id="IPR000698">
    <property type="entry name" value="Arrestin"/>
</dbReference>
<dbReference type="InterPro" id="IPR011021">
    <property type="entry name" value="Arrestin-like_N"/>
</dbReference>
<keyword evidence="10" id="KW-0832">Ubl conjugation</keyword>
<keyword evidence="12" id="KW-0805">Transcription regulation</keyword>
<dbReference type="Ensembl" id="ENSAPLT00000021717.1">
    <property type="protein sequence ID" value="ENSAPLP00000031586.1"/>
    <property type="gene ID" value="ENSAPLG00000021493.1"/>
</dbReference>
<evidence type="ECO:0000256" key="10">
    <source>
        <dbReference type="ARBA" id="ARBA00022843"/>
    </source>
</evidence>
<keyword evidence="8" id="KW-0597">Phosphoprotein</keyword>
<keyword evidence="16" id="KW-0539">Nucleus</keyword>
<evidence type="ECO:0000256" key="15">
    <source>
        <dbReference type="ARBA" id="ARBA00023176"/>
    </source>
</evidence>
<dbReference type="GO" id="GO:0001664">
    <property type="term" value="F:G protein-coupled receptor binding"/>
    <property type="evidence" value="ECO:0007669"/>
    <property type="project" value="TreeGrafter"/>
</dbReference>
<dbReference type="Pfam" id="PF00339">
    <property type="entry name" value="Arrestin_N"/>
    <property type="match status" value="1"/>
</dbReference>
<dbReference type="SUPFAM" id="SSF81296">
    <property type="entry name" value="E set domains"/>
    <property type="match status" value="1"/>
</dbReference>
<dbReference type="GO" id="GO:0007165">
    <property type="term" value="P:signal transduction"/>
    <property type="evidence" value="ECO:0007669"/>
    <property type="project" value="InterPro"/>
</dbReference>
<name>A0A493U0E0_ANAPP</name>
<keyword evidence="11" id="KW-0653">Protein transport</keyword>
<evidence type="ECO:0000256" key="3">
    <source>
        <dbReference type="ARBA" id="ARBA00004541"/>
    </source>
</evidence>
<keyword evidence="15" id="KW-0168">Coated pit</keyword>
<evidence type="ECO:0000259" key="23">
    <source>
        <dbReference type="Pfam" id="PF00339"/>
    </source>
</evidence>
<dbReference type="GO" id="GO:0005634">
    <property type="term" value="C:nucleus"/>
    <property type="evidence" value="ECO:0007669"/>
    <property type="project" value="UniProtKB-SubCell"/>
</dbReference>
<dbReference type="InterPro" id="IPR014756">
    <property type="entry name" value="Ig_E-set"/>
</dbReference>
<dbReference type="PANTHER" id="PTHR11792">
    <property type="entry name" value="ARRESTIN"/>
    <property type="match status" value="1"/>
</dbReference>
<dbReference type="Gene3D" id="2.60.40.840">
    <property type="match status" value="1"/>
</dbReference>
<dbReference type="PANTHER" id="PTHR11792:SF22">
    <property type="entry name" value="BETA-ARRESTIN-1"/>
    <property type="match status" value="1"/>
</dbReference>
<evidence type="ECO:0000256" key="7">
    <source>
        <dbReference type="ARBA" id="ARBA00022475"/>
    </source>
</evidence>
<dbReference type="AlphaFoldDB" id="A0A493U0E0"/>
<dbReference type="GO" id="GO:0031410">
    <property type="term" value="C:cytoplasmic vesicle"/>
    <property type="evidence" value="ECO:0007669"/>
    <property type="project" value="UniProtKB-SubCell"/>
</dbReference>
<comment type="subcellular location">
    <subcellularLocation>
        <location evidence="2">Cell membrane</location>
    </subcellularLocation>
    <subcellularLocation>
        <location evidence="19">Cell projection</location>
        <location evidence="19">Pseudopodium</location>
    </subcellularLocation>
    <subcellularLocation>
        <location evidence="3">Cytoplasmic vesicle</location>
    </subcellularLocation>
    <subcellularLocation>
        <location evidence="4">Membrane</location>
        <location evidence="4">Clathrin-coated pit</location>
    </subcellularLocation>
    <subcellularLocation>
        <location evidence="1">Nucleus</location>
    </subcellularLocation>
</comment>
<evidence type="ECO:0000256" key="6">
    <source>
        <dbReference type="ARBA" id="ARBA00022448"/>
    </source>
</evidence>